<keyword evidence="3" id="KW-0378">Hydrolase</keyword>
<dbReference type="PROSITE" id="PS00523">
    <property type="entry name" value="SULFATASE_1"/>
    <property type="match status" value="1"/>
</dbReference>
<reference evidence="6" key="1">
    <citation type="journal article" date="2019" name="Int. J. Syst. Evol. Microbiol.">
        <title>The Global Catalogue of Microorganisms (GCM) 10K type strain sequencing project: providing services to taxonomists for standard genome sequencing and annotation.</title>
        <authorList>
            <consortium name="The Broad Institute Genomics Platform"/>
            <consortium name="The Broad Institute Genome Sequencing Center for Infectious Disease"/>
            <person name="Wu L."/>
            <person name="Ma J."/>
        </authorList>
    </citation>
    <scope>NUCLEOTIDE SEQUENCE [LARGE SCALE GENOMIC DNA]</scope>
    <source>
        <strain evidence="6">JCM 17304</strain>
    </source>
</reference>
<comment type="caution">
    <text evidence="5">The sequence shown here is derived from an EMBL/GenBank/DDBJ whole genome shotgun (WGS) entry which is preliminary data.</text>
</comment>
<dbReference type="RefSeq" id="WP_344938095.1">
    <property type="nucleotide sequence ID" value="NZ_BAABDM010000009.1"/>
</dbReference>
<evidence type="ECO:0000313" key="6">
    <source>
        <dbReference type="Proteomes" id="UP001500392"/>
    </source>
</evidence>
<gene>
    <name evidence="5" type="ORF">GCM10022414_32620</name>
</gene>
<protein>
    <submittedName>
        <fullName evidence="5">Sulfatase</fullName>
    </submittedName>
</protein>
<proteinExistence type="inferred from homology"/>
<organism evidence="5 6">
    <name type="scientific">Zhongshania borealis</name>
    <dbReference type="NCBI Taxonomy" id="889488"/>
    <lineage>
        <taxon>Bacteria</taxon>
        <taxon>Pseudomonadati</taxon>
        <taxon>Pseudomonadota</taxon>
        <taxon>Gammaproteobacteria</taxon>
        <taxon>Cellvibrionales</taxon>
        <taxon>Spongiibacteraceae</taxon>
        <taxon>Zhongshania</taxon>
    </lineage>
</organism>
<dbReference type="PROSITE" id="PS51257">
    <property type="entry name" value="PROKAR_LIPOPROTEIN"/>
    <property type="match status" value="1"/>
</dbReference>
<dbReference type="EMBL" id="BAABDM010000009">
    <property type="protein sequence ID" value="GAA4103963.1"/>
    <property type="molecule type" value="Genomic_DNA"/>
</dbReference>
<dbReference type="SUPFAM" id="SSF53649">
    <property type="entry name" value="Alkaline phosphatase-like"/>
    <property type="match status" value="1"/>
</dbReference>
<evidence type="ECO:0000256" key="3">
    <source>
        <dbReference type="ARBA" id="ARBA00022801"/>
    </source>
</evidence>
<evidence type="ECO:0000256" key="2">
    <source>
        <dbReference type="ARBA" id="ARBA00022723"/>
    </source>
</evidence>
<name>A0ABP7X3Z7_9GAMM</name>
<dbReference type="Pfam" id="PF00884">
    <property type="entry name" value="Sulfatase"/>
    <property type="match status" value="1"/>
</dbReference>
<comment type="similarity">
    <text evidence="1">Belongs to the sulfatase family.</text>
</comment>
<dbReference type="Proteomes" id="UP001500392">
    <property type="component" value="Unassembled WGS sequence"/>
</dbReference>
<dbReference type="PANTHER" id="PTHR45953">
    <property type="entry name" value="IDURONATE 2-SULFATASE"/>
    <property type="match status" value="1"/>
</dbReference>
<keyword evidence="6" id="KW-1185">Reference proteome</keyword>
<sequence length="527" mass="59270">MRNLVALIFAFAIVGCNSSETVHNQDLSSEIKSRTIQQAPNIIVVLADDMRADAAGYSGNPLINTPVIDKLAADGTVFESAFATSAVCTPSRTSILTGQYERKHGVNFESHSILNNEAYNQTYPMLLKKAGYFVGYIGKNHTPIGENQAGVKGYKSSVMDTSFDYWYAGHKHLGFYPKERHAIFNNAKADTQVEILEESVENFVTPVEAFSHGNRFLASRPKDQPFALLINFNIPHAASTGSMELRESDLALYKSAYRDMTDKIAIPETFVANKNIIEPKLPDYVHNGEYLSSYDYAKEESSLVERKIREMQTISGVDKLIGKLQSYLDEQGIADNTIIVFTSDHGLMHGEFGLRGKVFLYEPSIRIPLIIYDPRIKNKKVDSSDELVALVDIAPTLLSLAGLEVPAGMQGMDLTPLLKGEKANWRDELFLENLMTIQNYPRMEAVRTHEWKYIRYFDKKNDGDYADYIDQSIKGEKPIYEELYDLINDPKELSNLINEPGKAAVAKLLRDRNSVLVRELRGDHINE</sequence>
<dbReference type="Gene3D" id="3.40.720.10">
    <property type="entry name" value="Alkaline Phosphatase, subunit A"/>
    <property type="match status" value="1"/>
</dbReference>
<dbReference type="InterPro" id="IPR024607">
    <property type="entry name" value="Sulfatase_CS"/>
</dbReference>
<evidence type="ECO:0000259" key="4">
    <source>
        <dbReference type="Pfam" id="PF00884"/>
    </source>
</evidence>
<keyword evidence="2" id="KW-0479">Metal-binding</keyword>
<feature type="domain" description="Sulfatase N-terminal" evidence="4">
    <location>
        <begin position="40"/>
        <end position="402"/>
    </location>
</feature>
<dbReference type="PANTHER" id="PTHR45953:SF1">
    <property type="entry name" value="IDURONATE 2-SULFATASE"/>
    <property type="match status" value="1"/>
</dbReference>
<accession>A0ABP7X3Z7</accession>
<dbReference type="InterPro" id="IPR017850">
    <property type="entry name" value="Alkaline_phosphatase_core_sf"/>
</dbReference>
<evidence type="ECO:0000256" key="1">
    <source>
        <dbReference type="ARBA" id="ARBA00008779"/>
    </source>
</evidence>
<evidence type="ECO:0000313" key="5">
    <source>
        <dbReference type="EMBL" id="GAA4103963.1"/>
    </source>
</evidence>
<dbReference type="InterPro" id="IPR000917">
    <property type="entry name" value="Sulfatase_N"/>
</dbReference>